<feature type="compositionally biased region" description="Low complexity" evidence="10">
    <location>
        <begin position="426"/>
        <end position="450"/>
    </location>
</feature>
<dbReference type="PANTHER" id="PTHR43289:SF6">
    <property type="entry name" value="SERINE_THREONINE-PROTEIN KINASE NEKL-3"/>
    <property type="match status" value="1"/>
</dbReference>
<evidence type="ECO:0000256" key="6">
    <source>
        <dbReference type="ARBA" id="ARBA00022777"/>
    </source>
</evidence>
<comment type="caution">
    <text evidence="14">The sequence shown here is derived from an EMBL/GenBank/DDBJ whole genome shotgun (WGS) entry which is preliminary data.</text>
</comment>
<feature type="region of interest" description="Disordered" evidence="10">
    <location>
        <begin position="412"/>
        <end position="458"/>
    </location>
</feature>
<dbReference type="SMART" id="SM00740">
    <property type="entry name" value="PASTA"/>
    <property type="match status" value="1"/>
</dbReference>
<evidence type="ECO:0000256" key="1">
    <source>
        <dbReference type="ARBA" id="ARBA00012513"/>
    </source>
</evidence>
<dbReference type="Pfam" id="PF03793">
    <property type="entry name" value="PASTA"/>
    <property type="match status" value="1"/>
</dbReference>
<evidence type="ECO:0000256" key="10">
    <source>
        <dbReference type="SAM" id="MobiDB-lite"/>
    </source>
</evidence>
<dbReference type="SMART" id="SM00220">
    <property type="entry name" value="S_TKc"/>
    <property type="match status" value="1"/>
</dbReference>
<evidence type="ECO:0000259" key="13">
    <source>
        <dbReference type="PROSITE" id="PS51178"/>
    </source>
</evidence>
<feature type="region of interest" description="Disordered" evidence="10">
    <location>
        <begin position="515"/>
        <end position="592"/>
    </location>
</feature>
<protein>
    <recommendedName>
        <fullName evidence="1">non-specific serine/threonine protein kinase</fullName>
        <ecNumber evidence="1">2.7.11.1</ecNumber>
    </recommendedName>
</protein>
<evidence type="ECO:0000256" key="2">
    <source>
        <dbReference type="ARBA" id="ARBA00022527"/>
    </source>
</evidence>
<dbReference type="SUPFAM" id="SSF56112">
    <property type="entry name" value="Protein kinase-like (PK-like)"/>
    <property type="match status" value="1"/>
</dbReference>
<evidence type="ECO:0000256" key="5">
    <source>
        <dbReference type="ARBA" id="ARBA00022741"/>
    </source>
</evidence>
<dbReference type="CDD" id="cd14014">
    <property type="entry name" value="STKc_PknB_like"/>
    <property type="match status" value="1"/>
</dbReference>
<keyword evidence="11" id="KW-0472">Membrane</keyword>
<sequence>MRPISGITLGGRYKLTDRIAIGGMGEVWRARDQVLGRLVAIKILKEEYTGDPGFLQRFRVEARHTALLNHNGIASVFDYGEEEGSAYLVMELVPGQPLSTIIERERVLSPDRALSIISQTAKALAAAHVQGLVHRDVKPGNILMLPDGRVKITDFGIARIADQVPLTATGQVMGTAQYLAPEQATGQQATGSSDIYALGVIGYELLAGRRPFTGESQIAIALAQVNDAPPPLPESIPVPVRSLIMSMLAKDPADRPADAEALAVAADAIRAGNPETATMAVPGMLLFSGSDTATQALGQTPITQGNETVALEPVDESISASAPATNAMPQIPAPGAEQASPENFESLLGASQPWEQEDEPAYEQADERADRRTPVKKGRSPWTTPLIALIVLVVFAVLGALLLPMLTGGNKPVESSANTSAPASESTKISAPTTAPTTKSPSNSPSESPIAQKVGTPNLSGLTVEEAESKLKALDLVPQSLDPVNDRRPFGTVIEQFPAAGVKVEPGTRVRYRWSLGPAETEKPETPPSETQTTKPEPTETETSEPPAETETSEPPAETKAPASKAPVSPSPEGAVEGTSPGDRTPKPPVTN</sequence>
<evidence type="ECO:0000256" key="7">
    <source>
        <dbReference type="ARBA" id="ARBA00022840"/>
    </source>
</evidence>
<dbReference type="PROSITE" id="PS51178">
    <property type="entry name" value="PASTA"/>
    <property type="match status" value="1"/>
</dbReference>
<evidence type="ECO:0000256" key="8">
    <source>
        <dbReference type="ARBA" id="ARBA00047899"/>
    </source>
</evidence>
<dbReference type="Proteomes" id="UP001296993">
    <property type="component" value="Unassembled WGS sequence"/>
</dbReference>
<comment type="catalytic activity">
    <reaction evidence="8">
        <text>L-threonyl-[protein] + ATP = O-phospho-L-threonyl-[protein] + ADP + H(+)</text>
        <dbReference type="Rhea" id="RHEA:46608"/>
        <dbReference type="Rhea" id="RHEA-COMP:11060"/>
        <dbReference type="Rhea" id="RHEA-COMP:11605"/>
        <dbReference type="ChEBI" id="CHEBI:15378"/>
        <dbReference type="ChEBI" id="CHEBI:30013"/>
        <dbReference type="ChEBI" id="CHEBI:30616"/>
        <dbReference type="ChEBI" id="CHEBI:61977"/>
        <dbReference type="ChEBI" id="CHEBI:456216"/>
        <dbReference type="EC" id="2.7.11.1"/>
    </reaction>
</comment>
<dbReference type="Gene3D" id="1.10.510.10">
    <property type="entry name" value="Transferase(Phosphotransferase) domain 1"/>
    <property type="match status" value="1"/>
</dbReference>
<gene>
    <name evidence="14" type="ORF">JOF47_003790</name>
</gene>
<evidence type="ECO:0000259" key="12">
    <source>
        <dbReference type="PROSITE" id="PS50011"/>
    </source>
</evidence>
<dbReference type="InterPro" id="IPR011009">
    <property type="entry name" value="Kinase-like_dom_sf"/>
</dbReference>
<feature type="region of interest" description="Disordered" evidence="10">
    <location>
        <begin position="353"/>
        <end position="380"/>
    </location>
</feature>
<dbReference type="CDD" id="cd06577">
    <property type="entry name" value="PASTA_pknB"/>
    <property type="match status" value="1"/>
</dbReference>
<evidence type="ECO:0000256" key="3">
    <source>
        <dbReference type="ARBA" id="ARBA00022679"/>
    </source>
</evidence>
<dbReference type="InterPro" id="IPR000719">
    <property type="entry name" value="Prot_kinase_dom"/>
</dbReference>
<feature type="domain" description="PASTA" evidence="13">
    <location>
        <begin position="450"/>
        <end position="516"/>
    </location>
</feature>
<organism evidence="14 15">
    <name type="scientific">Paeniglutamicibacter kerguelensis</name>
    <dbReference type="NCBI Taxonomy" id="254788"/>
    <lineage>
        <taxon>Bacteria</taxon>
        <taxon>Bacillati</taxon>
        <taxon>Actinomycetota</taxon>
        <taxon>Actinomycetes</taxon>
        <taxon>Micrococcales</taxon>
        <taxon>Micrococcaceae</taxon>
        <taxon>Paeniglutamicibacter</taxon>
    </lineage>
</organism>
<evidence type="ECO:0000256" key="4">
    <source>
        <dbReference type="ARBA" id="ARBA00022737"/>
    </source>
</evidence>
<dbReference type="Pfam" id="PF00069">
    <property type="entry name" value="Pkinase"/>
    <property type="match status" value="1"/>
</dbReference>
<comment type="catalytic activity">
    <reaction evidence="9">
        <text>L-seryl-[protein] + ATP = O-phospho-L-seryl-[protein] + ADP + H(+)</text>
        <dbReference type="Rhea" id="RHEA:17989"/>
        <dbReference type="Rhea" id="RHEA-COMP:9863"/>
        <dbReference type="Rhea" id="RHEA-COMP:11604"/>
        <dbReference type="ChEBI" id="CHEBI:15378"/>
        <dbReference type="ChEBI" id="CHEBI:29999"/>
        <dbReference type="ChEBI" id="CHEBI:30616"/>
        <dbReference type="ChEBI" id="CHEBI:83421"/>
        <dbReference type="ChEBI" id="CHEBI:456216"/>
        <dbReference type="EC" id="2.7.11.1"/>
    </reaction>
</comment>
<keyword evidence="7" id="KW-0067">ATP-binding</keyword>
<keyword evidence="4" id="KW-0677">Repeat</keyword>
<evidence type="ECO:0000313" key="15">
    <source>
        <dbReference type="Proteomes" id="UP001296993"/>
    </source>
</evidence>
<keyword evidence="3 14" id="KW-0808">Transferase</keyword>
<evidence type="ECO:0000256" key="9">
    <source>
        <dbReference type="ARBA" id="ARBA00048679"/>
    </source>
</evidence>
<dbReference type="PROSITE" id="PS00108">
    <property type="entry name" value="PROTEIN_KINASE_ST"/>
    <property type="match status" value="1"/>
</dbReference>
<dbReference type="InterPro" id="IPR008271">
    <property type="entry name" value="Ser/Thr_kinase_AS"/>
</dbReference>
<keyword evidence="5" id="KW-0547">Nucleotide-binding</keyword>
<dbReference type="InterPro" id="IPR005543">
    <property type="entry name" value="PASTA_dom"/>
</dbReference>
<reference evidence="14 15" key="1">
    <citation type="submission" date="2021-03" db="EMBL/GenBank/DDBJ databases">
        <title>Sequencing the genomes of 1000 actinobacteria strains.</title>
        <authorList>
            <person name="Klenk H.-P."/>
        </authorList>
    </citation>
    <scope>NUCLEOTIDE SEQUENCE [LARGE SCALE GENOMIC DNA]</scope>
    <source>
        <strain evidence="14 15">DSM 15797</strain>
    </source>
</reference>
<dbReference type="RefSeq" id="WP_210001168.1">
    <property type="nucleotide sequence ID" value="NZ_BAAAJY010000016.1"/>
</dbReference>
<dbReference type="Gene3D" id="3.30.200.20">
    <property type="entry name" value="Phosphorylase Kinase, domain 1"/>
    <property type="match status" value="1"/>
</dbReference>
<dbReference type="Gene3D" id="3.30.10.20">
    <property type="match status" value="1"/>
</dbReference>
<dbReference type="EMBL" id="JAGIOF010000001">
    <property type="protein sequence ID" value="MBP2388279.1"/>
    <property type="molecule type" value="Genomic_DNA"/>
</dbReference>
<keyword evidence="6 14" id="KW-0418">Kinase</keyword>
<keyword evidence="2" id="KW-0723">Serine/threonine-protein kinase</keyword>
<feature type="compositionally biased region" description="Low complexity" evidence="10">
    <location>
        <begin position="544"/>
        <end position="572"/>
    </location>
</feature>
<name>A0ABS4XII4_9MICC</name>
<keyword evidence="11" id="KW-1133">Transmembrane helix</keyword>
<evidence type="ECO:0000256" key="11">
    <source>
        <dbReference type="SAM" id="Phobius"/>
    </source>
</evidence>
<evidence type="ECO:0000313" key="14">
    <source>
        <dbReference type="EMBL" id="MBP2388279.1"/>
    </source>
</evidence>
<dbReference type="GO" id="GO:0004674">
    <property type="term" value="F:protein serine/threonine kinase activity"/>
    <property type="evidence" value="ECO:0007669"/>
    <property type="project" value="UniProtKB-EC"/>
</dbReference>
<feature type="domain" description="Protein kinase" evidence="12">
    <location>
        <begin position="13"/>
        <end position="269"/>
    </location>
</feature>
<dbReference type="PROSITE" id="PS50011">
    <property type="entry name" value="PROTEIN_KINASE_DOM"/>
    <property type="match status" value="1"/>
</dbReference>
<accession>A0ABS4XII4</accession>
<dbReference type="PANTHER" id="PTHR43289">
    <property type="entry name" value="MITOGEN-ACTIVATED PROTEIN KINASE KINASE KINASE 20-RELATED"/>
    <property type="match status" value="1"/>
</dbReference>
<feature type="compositionally biased region" description="Polar residues" evidence="10">
    <location>
        <begin position="413"/>
        <end position="425"/>
    </location>
</feature>
<feature type="transmembrane region" description="Helical" evidence="11">
    <location>
        <begin position="386"/>
        <end position="406"/>
    </location>
</feature>
<proteinExistence type="predicted"/>
<dbReference type="EC" id="2.7.11.1" evidence="1"/>
<keyword evidence="11" id="KW-0812">Transmembrane</keyword>
<keyword evidence="15" id="KW-1185">Reference proteome</keyword>